<feature type="domain" description="TPM" evidence="1">
    <location>
        <begin position="49"/>
        <end position="173"/>
    </location>
</feature>
<name>A0ABV2LUZ4_9FLAO</name>
<dbReference type="EMBL" id="JBEPMO010000012">
    <property type="protein sequence ID" value="MET3732386.1"/>
    <property type="molecule type" value="Genomic_DNA"/>
</dbReference>
<dbReference type="Gene3D" id="3.10.310.50">
    <property type="match status" value="1"/>
</dbReference>
<protein>
    <recommendedName>
        <fullName evidence="1">TPM domain-containing protein</fullName>
    </recommendedName>
</protein>
<sequence>MRFVLIISFQIILIFCLVGCSNSTPTNAIQIVYSIANAEQILPKQVGFVNDYSFVFTPEEREILENQLKNYSNETTNQIAILTIDNIDPYTDIMHYTTDLGNYWGIGLAEKDNGLLIVMRTEDRQIRISSGKGTQKILTDEILKETIDSIIIPKFKEEKFYEGIQDGINDLIKKWN</sequence>
<dbReference type="Pfam" id="PF04536">
    <property type="entry name" value="TPM_phosphatase"/>
    <property type="match status" value="1"/>
</dbReference>
<reference evidence="2 3" key="1">
    <citation type="submission" date="2024-06" db="EMBL/GenBank/DDBJ databases">
        <title>Genomic Encyclopedia of Type Strains, Phase IV (KMG-IV): sequencing the most valuable type-strain genomes for metagenomic binning, comparative biology and taxonomic classification.</title>
        <authorList>
            <person name="Goeker M."/>
        </authorList>
    </citation>
    <scope>NUCLEOTIDE SEQUENCE [LARGE SCALE GENOMIC DNA]</scope>
    <source>
        <strain evidence="2 3">DSM 29388</strain>
    </source>
</reference>
<gene>
    <name evidence="2" type="ORF">ABID46_001975</name>
</gene>
<organism evidence="2 3">
    <name type="scientific">Moheibacter stercoris</name>
    <dbReference type="NCBI Taxonomy" id="1628251"/>
    <lineage>
        <taxon>Bacteria</taxon>
        <taxon>Pseudomonadati</taxon>
        <taxon>Bacteroidota</taxon>
        <taxon>Flavobacteriia</taxon>
        <taxon>Flavobacteriales</taxon>
        <taxon>Weeksellaceae</taxon>
        <taxon>Moheibacter</taxon>
    </lineage>
</organism>
<comment type="caution">
    <text evidence="2">The sequence shown here is derived from an EMBL/GenBank/DDBJ whole genome shotgun (WGS) entry which is preliminary data.</text>
</comment>
<accession>A0ABV2LUZ4</accession>
<dbReference type="PANTHER" id="PTHR30373">
    <property type="entry name" value="UPF0603 PROTEIN YGCG"/>
    <property type="match status" value="1"/>
</dbReference>
<dbReference type="PANTHER" id="PTHR30373:SF2">
    <property type="entry name" value="UPF0603 PROTEIN YGCG"/>
    <property type="match status" value="1"/>
</dbReference>
<proteinExistence type="predicted"/>
<evidence type="ECO:0000313" key="2">
    <source>
        <dbReference type="EMBL" id="MET3732386.1"/>
    </source>
</evidence>
<dbReference type="Proteomes" id="UP001549146">
    <property type="component" value="Unassembled WGS sequence"/>
</dbReference>
<evidence type="ECO:0000313" key="3">
    <source>
        <dbReference type="Proteomes" id="UP001549146"/>
    </source>
</evidence>
<keyword evidence="3" id="KW-1185">Reference proteome</keyword>
<evidence type="ECO:0000259" key="1">
    <source>
        <dbReference type="Pfam" id="PF04536"/>
    </source>
</evidence>
<dbReference type="InterPro" id="IPR007621">
    <property type="entry name" value="TPM_dom"/>
</dbReference>